<name>A0AAN9CEQ2_9TELE</name>
<protein>
    <recommendedName>
        <fullName evidence="2">DUF4806 domain-containing protein</fullName>
    </recommendedName>
</protein>
<accession>A0AAN9CEQ2</accession>
<keyword evidence="5" id="KW-1185">Reference proteome</keyword>
<dbReference type="PANTHER" id="PTHR34153">
    <property type="entry name" value="SI:CH211-262H13.3-RELATED-RELATED"/>
    <property type="match status" value="1"/>
</dbReference>
<dbReference type="EMBL" id="JAYKXH010000021">
    <property type="protein sequence ID" value="KAK7130378.1"/>
    <property type="molecule type" value="Genomic_DNA"/>
</dbReference>
<proteinExistence type="predicted"/>
<feature type="region of interest" description="Disordered" evidence="1">
    <location>
        <begin position="68"/>
        <end position="138"/>
    </location>
</feature>
<evidence type="ECO:0000259" key="2">
    <source>
        <dbReference type="Pfam" id="PF16064"/>
    </source>
</evidence>
<sequence>MFKVVEFSETREVELVPGIWVENGQCCWPKSLRGMALYMAIKNMMAPNQDWDRWEVRTMFSTDSYVEGRRKPKEAETWSDLQSEAEVSGQRPPRHKIKNVRIGPPGGHEECLLDSEDESAPPPKQNVPSAPTIHFPTVTPNTSFPSDTTTTLPPLSPAPLGTFSDMIQNWQPMDNMPSLPGYQTFRVPPRQSSESAMLKEVLTKVEMVLDQQTTILRLLQLREAQVQPLGIEEGLLPLQDLTQLLSLEQRMQHNPDFKQTLVNWLGLIGGADIRDCTWRIMKRVIANSLAKNMNWRGVNGKTSLATLQLREVVIFRKNPLTAAEMVVEGAMKRWLQLAGDREGGRKRRLLQKEVV</sequence>
<reference evidence="3 5" key="1">
    <citation type="submission" date="2024-02" db="EMBL/GenBank/DDBJ databases">
        <title>Chromosome-level genome assembly of the Eurasian Minnow (Phoxinus phoxinus).</title>
        <authorList>
            <person name="Oriowo T.O."/>
            <person name="Martin S."/>
            <person name="Stange M."/>
            <person name="Chrysostomakis Y."/>
            <person name="Brown T."/>
            <person name="Winkler S."/>
            <person name="Kukowka S."/>
            <person name="Myers E.W."/>
            <person name="Bohne A."/>
        </authorList>
    </citation>
    <scope>NUCLEOTIDE SEQUENCE [LARGE SCALE GENOMIC DNA]</scope>
    <source>
        <strain evidence="3">ZFMK-TIS-60720</strain>
        <tissue evidence="3">Whole Organism</tissue>
    </source>
</reference>
<dbReference type="PANTHER" id="PTHR34153:SF2">
    <property type="entry name" value="SI:CH211-262H13.3-RELATED"/>
    <property type="match status" value="1"/>
</dbReference>
<evidence type="ECO:0000313" key="3">
    <source>
        <dbReference type="EMBL" id="KAK7130363.1"/>
    </source>
</evidence>
<dbReference type="InterPro" id="IPR032071">
    <property type="entry name" value="DUF4806"/>
</dbReference>
<dbReference type="AlphaFoldDB" id="A0AAN9CEQ2"/>
<evidence type="ECO:0000313" key="4">
    <source>
        <dbReference type="EMBL" id="KAK7130378.1"/>
    </source>
</evidence>
<dbReference type="Proteomes" id="UP001364617">
    <property type="component" value="Unassembled WGS sequence"/>
</dbReference>
<dbReference type="EMBL" id="JAYKXH010000021">
    <property type="protein sequence ID" value="KAK7130363.1"/>
    <property type="molecule type" value="Genomic_DNA"/>
</dbReference>
<feature type="domain" description="DUF4806" evidence="2">
    <location>
        <begin position="236"/>
        <end position="312"/>
    </location>
</feature>
<organism evidence="3 5">
    <name type="scientific">Phoxinus phoxinus</name>
    <name type="common">Eurasian minnow</name>
    <dbReference type="NCBI Taxonomy" id="58324"/>
    <lineage>
        <taxon>Eukaryota</taxon>
        <taxon>Metazoa</taxon>
        <taxon>Chordata</taxon>
        <taxon>Craniata</taxon>
        <taxon>Vertebrata</taxon>
        <taxon>Euteleostomi</taxon>
        <taxon>Actinopterygii</taxon>
        <taxon>Neopterygii</taxon>
        <taxon>Teleostei</taxon>
        <taxon>Ostariophysi</taxon>
        <taxon>Cypriniformes</taxon>
        <taxon>Leuciscidae</taxon>
        <taxon>Phoxininae</taxon>
        <taxon>Phoxinus</taxon>
    </lineage>
</organism>
<dbReference type="Pfam" id="PF16064">
    <property type="entry name" value="DUF4806"/>
    <property type="match status" value="1"/>
</dbReference>
<evidence type="ECO:0000313" key="5">
    <source>
        <dbReference type="Proteomes" id="UP001364617"/>
    </source>
</evidence>
<evidence type="ECO:0000256" key="1">
    <source>
        <dbReference type="SAM" id="MobiDB-lite"/>
    </source>
</evidence>
<gene>
    <name evidence="3" type="ORF">R3I93_019863</name>
    <name evidence="4" type="ORF">R3I93_019876</name>
</gene>
<comment type="caution">
    <text evidence="3">The sequence shown here is derived from an EMBL/GenBank/DDBJ whole genome shotgun (WGS) entry which is preliminary data.</text>
</comment>